<evidence type="ECO:0000259" key="2">
    <source>
        <dbReference type="Pfam" id="PF00144"/>
    </source>
</evidence>
<evidence type="ECO:0000313" key="4">
    <source>
        <dbReference type="Proteomes" id="UP000064137"/>
    </source>
</evidence>
<dbReference type="EMBL" id="CP013987">
    <property type="protein sequence ID" value="ALZ84190.1"/>
    <property type="molecule type" value="Genomic_DNA"/>
</dbReference>
<organism evidence="3 4">
    <name type="scientific">Pseudomonas oryzihabitans</name>
    <dbReference type="NCBI Taxonomy" id="47885"/>
    <lineage>
        <taxon>Bacteria</taxon>
        <taxon>Pseudomonadati</taxon>
        <taxon>Pseudomonadota</taxon>
        <taxon>Gammaproteobacteria</taxon>
        <taxon>Pseudomonadales</taxon>
        <taxon>Pseudomonadaceae</taxon>
        <taxon>Pseudomonas</taxon>
    </lineage>
</organism>
<dbReference type="KEGG" id="por:APT59_08180"/>
<dbReference type="PANTHER" id="PTHR43283:SF3">
    <property type="entry name" value="BETA-LACTAMASE FAMILY PROTEIN (AFU_ORTHOLOGUE AFUA_5G07500)"/>
    <property type="match status" value="1"/>
</dbReference>
<reference evidence="3 4" key="1">
    <citation type="submission" date="2016-01" db="EMBL/GenBank/DDBJ databases">
        <title>Annotation of Pseudomonas oryzihabitans USDA-ARS-USMARC-56511.</title>
        <authorList>
            <person name="Harhay G.P."/>
            <person name="Harhay D.M."/>
            <person name="Smith T.P.L."/>
            <person name="Bono J.L."/>
            <person name="Heaton M.P."/>
            <person name="Clawson M.L."/>
            <person name="Chitko-Mckown C.G."/>
            <person name="Capik S.F."/>
            <person name="DeDonder K.D."/>
            <person name="Apley M.D."/>
            <person name="Lubbers B.V."/>
            <person name="White B.J."/>
            <person name="Larson R.L."/>
        </authorList>
    </citation>
    <scope>NUCLEOTIDE SEQUENCE [LARGE SCALE GENOMIC DNA]</scope>
    <source>
        <strain evidence="3 4">USDA-ARS-USMARC-56511</strain>
    </source>
</reference>
<dbReference type="PANTHER" id="PTHR43283">
    <property type="entry name" value="BETA-LACTAMASE-RELATED"/>
    <property type="match status" value="1"/>
</dbReference>
<keyword evidence="1" id="KW-0732">Signal</keyword>
<dbReference type="InterPro" id="IPR050789">
    <property type="entry name" value="Diverse_Enzym_Activities"/>
</dbReference>
<protein>
    <submittedName>
        <fullName evidence="3">Serine hydrolase</fullName>
    </submittedName>
</protein>
<dbReference type="AlphaFoldDB" id="A0A0U4P186"/>
<evidence type="ECO:0000313" key="3">
    <source>
        <dbReference type="EMBL" id="ALZ84190.1"/>
    </source>
</evidence>
<feature type="signal peptide" evidence="1">
    <location>
        <begin position="1"/>
        <end position="21"/>
    </location>
</feature>
<dbReference type="Gene3D" id="3.40.710.10">
    <property type="entry name" value="DD-peptidase/beta-lactamase superfamily"/>
    <property type="match status" value="1"/>
</dbReference>
<dbReference type="Pfam" id="PF00144">
    <property type="entry name" value="Beta-lactamase"/>
    <property type="match status" value="1"/>
</dbReference>
<dbReference type="GO" id="GO:0016787">
    <property type="term" value="F:hydrolase activity"/>
    <property type="evidence" value="ECO:0007669"/>
    <property type="project" value="UniProtKB-KW"/>
</dbReference>
<proteinExistence type="predicted"/>
<dbReference type="RefSeq" id="WP_059314397.1">
    <property type="nucleotide sequence ID" value="NZ_CP013987.1"/>
</dbReference>
<dbReference type="InterPro" id="IPR012338">
    <property type="entry name" value="Beta-lactam/transpept-like"/>
</dbReference>
<evidence type="ECO:0000256" key="1">
    <source>
        <dbReference type="SAM" id="SignalP"/>
    </source>
</evidence>
<dbReference type="SUPFAM" id="SSF56601">
    <property type="entry name" value="beta-lactamase/transpeptidase-like"/>
    <property type="match status" value="1"/>
</dbReference>
<dbReference type="Proteomes" id="UP000064137">
    <property type="component" value="Chromosome"/>
</dbReference>
<name>A0A0U4P186_9PSED</name>
<keyword evidence="3" id="KW-0378">Hydrolase</keyword>
<accession>A0A0U4P186</accession>
<dbReference type="InterPro" id="IPR001466">
    <property type="entry name" value="Beta-lactam-related"/>
</dbReference>
<feature type="domain" description="Beta-lactamase-related" evidence="2">
    <location>
        <begin position="33"/>
        <end position="377"/>
    </location>
</feature>
<dbReference type="OrthoDB" id="119951at2"/>
<feature type="chain" id="PRO_5006851708" evidence="1">
    <location>
        <begin position="22"/>
        <end position="396"/>
    </location>
</feature>
<sequence length="396" mass="42091">MSSLLLASALGLGLSVPLAQAEDAALAARLDPILERAIAQQRIVGTVVMVARQGRVVYHRAAGFADREAGRAMQQDQLFRFASLTKPVVAVTALRLADQGQLDLQAPVSRYLPYFTTRLADGTPAVPTLAQLLSHTSGLHYGFGEERDGPYHQAGVSDGLDGATLTLEENLRRLAGVPLDFGPGSHWRYSLGLDVMGGVIAAATGLPLPAVVQREVSAPLALQDLTFHVTDPARLATAYRDGYPRPEPMSEPYLLPLPKGGILYSPARALSANAFASGGGGMQGSAGDYLAFLEALRQGKLLQPASQRLFMEDQIPGLQREDAPGWGFSLGAAVLRDARLAKTPQTPGTLQWGGVYGNAWFIDPARELSVVILTNTAIAGMSGPFPDAIRDALYQD</sequence>
<gene>
    <name evidence="3" type="ORF">APT59_08180</name>
</gene>